<name>A0ABW3AF43_9MICO</name>
<dbReference type="RefSeq" id="WP_204980170.1">
    <property type="nucleotide sequence ID" value="NZ_JBHTII010000001.1"/>
</dbReference>
<evidence type="ECO:0000313" key="2">
    <source>
        <dbReference type="EMBL" id="MFD0789283.1"/>
    </source>
</evidence>
<organism evidence="2 3">
    <name type="scientific">Microbacterium insulae</name>
    <dbReference type="NCBI Taxonomy" id="483014"/>
    <lineage>
        <taxon>Bacteria</taxon>
        <taxon>Bacillati</taxon>
        <taxon>Actinomycetota</taxon>
        <taxon>Actinomycetes</taxon>
        <taxon>Micrococcales</taxon>
        <taxon>Microbacteriaceae</taxon>
        <taxon>Microbacterium</taxon>
    </lineage>
</organism>
<dbReference type="PROSITE" id="PS00201">
    <property type="entry name" value="FLAVODOXIN"/>
    <property type="match status" value="1"/>
</dbReference>
<protein>
    <submittedName>
        <fullName evidence="2">Flavodoxin family protein</fullName>
    </submittedName>
</protein>
<dbReference type="Pfam" id="PF00258">
    <property type="entry name" value="Flavodoxin_1"/>
    <property type="match status" value="1"/>
</dbReference>
<accession>A0ABW3AF43</accession>
<reference evidence="3" key="1">
    <citation type="journal article" date="2019" name="Int. J. Syst. Evol. Microbiol.">
        <title>The Global Catalogue of Microorganisms (GCM) 10K type strain sequencing project: providing services to taxonomists for standard genome sequencing and annotation.</title>
        <authorList>
            <consortium name="The Broad Institute Genomics Platform"/>
            <consortium name="The Broad Institute Genome Sequencing Center for Infectious Disease"/>
            <person name="Wu L."/>
            <person name="Ma J."/>
        </authorList>
    </citation>
    <scope>NUCLEOTIDE SEQUENCE [LARGE SCALE GENOMIC DNA]</scope>
    <source>
        <strain evidence="3">CCUG 54523</strain>
    </source>
</reference>
<gene>
    <name evidence="2" type="ORF">ACFQ0P_02650</name>
</gene>
<dbReference type="SUPFAM" id="SSF52218">
    <property type="entry name" value="Flavoproteins"/>
    <property type="match status" value="1"/>
</dbReference>
<evidence type="ECO:0000259" key="1">
    <source>
        <dbReference type="PROSITE" id="PS50902"/>
    </source>
</evidence>
<dbReference type="EMBL" id="JBHTII010000001">
    <property type="protein sequence ID" value="MFD0789283.1"/>
    <property type="molecule type" value="Genomic_DNA"/>
</dbReference>
<dbReference type="InterPro" id="IPR001226">
    <property type="entry name" value="Flavodoxin_CS"/>
</dbReference>
<keyword evidence="3" id="KW-1185">Reference proteome</keyword>
<feature type="domain" description="Flavodoxin-like" evidence="1">
    <location>
        <begin position="11"/>
        <end position="176"/>
    </location>
</feature>
<comment type="caution">
    <text evidence="2">The sequence shown here is derived from an EMBL/GenBank/DDBJ whole genome shotgun (WGS) entry which is preliminary data.</text>
</comment>
<proteinExistence type="predicted"/>
<dbReference type="PROSITE" id="PS50902">
    <property type="entry name" value="FLAVODOXIN_LIKE"/>
    <property type="match status" value="1"/>
</dbReference>
<sequence length="185" mass="20427">MSDAETGAPKVALVYESMFGGTRRIAEAIAEGMRAFHPVTVVPVEEAKRLPDDIDVLVVGAPTHAHSLSRPESRAEAVQWARDERKDLHLDGVWSDLGIREWLKDFSPQVAHHAAFDTRADMPRIFAGSAAAAIDRRLTKLGSKRVIEPESFFVDRESHLEAGQVERARAWGMQLAAQLLPSPAR</sequence>
<dbReference type="InterPro" id="IPR008254">
    <property type="entry name" value="Flavodoxin/NO_synth"/>
</dbReference>
<dbReference type="InterPro" id="IPR029039">
    <property type="entry name" value="Flavoprotein-like_sf"/>
</dbReference>
<dbReference type="Proteomes" id="UP001597055">
    <property type="component" value="Unassembled WGS sequence"/>
</dbReference>
<dbReference type="Gene3D" id="3.40.50.360">
    <property type="match status" value="1"/>
</dbReference>
<evidence type="ECO:0000313" key="3">
    <source>
        <dbReference type="Proteomes" id="UP001597055"/>
    </source>
</evidence>